<evidence type="ECO:0000259" key="1">
    <source>
        <dbReference type="PROSITE" id="PS50011"/>
    </source>
</evidence>
<proteinExistence type="predicted"/>
<dbReference type="EMBL" id="BAAAZP010000140">
    <property type="protein sequence ID" value="GAA3693807.1"/>
    <property type="molecule type" value="Genomic_DNA"/>
</dbReference>
<dbReference type="SUPFAM" id="SSF56112">
    <property type="entry name" value="Protein kinase-like (PK-like)"/>
    <property type="match status" value="1"/>
</dbReference>
<feature type="domain" description="Protein kinase" evidence="1">
    <location>
        <begin position="36"/>
        <end position="359"/>
    </location>
</feature>
<reference evidence="3" key="1">
    <citation type="journal article" date="2019" name="Int. J. Syst. Evol. Microbiol.">
        <title>The Global Catalogue of Microorganisms (GCM) 10K type strain sequencing project: providing services to taxonomists for standard genome sequencing and annotation.</title>
        <authorList>
            <consortium name="The Broad Institute Genomics Platform"/>
            <consortium name="The Broad Institute Genome Sequencing Center for Infectious Disease"/>
            <person name="Wu L."/>
            <person name="Ma J."/>
        </authorList>
    </citation>
    <scope>NUCLEOTIDE SEQUENCE [LARGE SCALE GENOMIC DNA]</scope>
    <source>
        <strain evidence="3">JCM 16904</strain>
    </source>
</reference>
<evidence type="ECO:0000313" key="2">
    <source>
        <dbReference type="EMBL" id="GAA3693807.1"/>
    </source>
</evidence>
<dbReference type="Gene3D" id="1.10.510.10">
    <property type="entry name" value="Transferase(Phosphotransferase) domain 1"/>
    <property type="match status" value="1"/>
</dbReference>
<gene>
    <name evidence="2" type="ORF">GCM10022224_069100</name>
</gene>
<dbReference type="InterPro" id="IPR000719">
    <property type="entry name" value="Prot_kinase_dom"/>
</dbReference>
<name>A0ABP7CNL1_9ACTN</name>
<dbReference type="PROSITE" id="PS50011">
    <property type="entry name" value="PROTEIN_KINASE_DOM"/>
    <property type="match status" value="1"/>
</dbReference>
<dbReference type="Proteomes" id="UP001500902">
    <property type="component" value="Unassembled WGS sequence"/>
</dbReference>
<dbReference type="InterPro" id="IPR011009">
    <property type="entry name" value="Kinase-like_dom_sf"/>
</dbReference>
<accession>A0ABP7CNL1</accession>
<protein>
    <recommendedName>
        <fullName evidence="1">Protein kinase domain-containing protein</fullName>
    </recommendedName>
</protein>
<keyword evidence="3" id="KW-1185">Reference proteome</keyword>
<organism evidence="2 3">
    <name type="scientific">Nonomuraea antimicrobica</name>
    <dbReference type="NCBI Taxonomy" id="561173"/>
    <lineage>
        <taxon>Bacteria</taxon>
        <taxon>Bacillati</taxon>
        <taxon>Actinomycetota</taxon>
        <taxon>Actinomycetes</taxon>
        <taxon>Streptosporangiales</taxon>
        <taxon>Streptosporangiaceae</taxon>
        <taxon>Nonomuraea</taxon>
    </lineage>
</organism>
<evidence type="ECO:0000313" key="3">
    <source>
        <dbReference type="Proteomes" id="UP001500902"/>
    </source>
</evidence>
<dbReference type="RefSeq" id="WP_344887451.1">
    <property type="nucleotide sequence ID" value="NZ_BAAAZP010000140.1"/>
</dbReference>
<comment type="caution">
    <text evidence="2">The sequence shown here is derived from an EMBL/GenBank/DDBJ whole genome shotgun (WGS) entry which is preliminary data.</text>
</comment>
<sequence>MDDDQPRSRERRLSGYAAVSTSLALRGDHELAELLAERAVPLGSGIGGTSALLEVEGTPVFVKRVTLTDLERQPVHARSTANVFGLPPFCQYGIGSPGFGAWRELAAHTMTTDWVLSGQFTGFPLMYHWRVLPQPAPALPEELADEERTVAYWGGGEEVRRRLHALRTSSASLTLFLEHFPHDLHTWLAAQVRSDGAERACAMVDRGLREGVTFMNARGLLHFDAHFENILTDGHSLYFTDFGLATSSRFALSPQESAFLRVHASYDRTYTMSQFVGWLAWALHTTDTDERDALVRAWADGERPGGVPAGVAAILTRYSPLAAVMRGFYRRLQRESRQAPYPLEEIRRVGERHGLPVGV</sequence>